<dbReference type="SUPFAM" id="SSF53335">
    <property type="entry name" value="S-adenosyl-L-methionine-dependent methyltransferases"/>
    <property type="match status" value="1"/>
</dbReference>
<name>A0A2M7S4T0_9BACT</name>
<feature type="domain" description="Methyltransferase type 11" evidence="2">
    <location>
        <begin position="150"/>
        <end position="206"/>
    </location>
</feature>
<dbReference type="Gene3D" id="3.40.50.150">
    <property type="entry name" value="Vaccinia Virus protein VP39"/>
    <property type="match status" value="1"/>
</dbReference>
<dbReference type="InterPro" id="IPR013216">
    <property type="entry name" value="Methyltransf_11"/>
</dbReference>
<dbReference type="AlphaFoldDB" id="A0A2M7S4T0"/>
<dbReference type="Proteomes" id="UP000229307">
    <property type="component" value="Unassembled WGS sequence"/>
</dbReference>
<evidence type="ECO:0000259" key="2">
    <source>
        <dbReference type="Pfam" id="PF08241"/>
    </source>
</evidence>
<protein>
    <recommendedName>
        <fullName evidence="2">Methyltransferase type 11 domain-containing protein</fullName>
    </recommendedName>
</protein>
<reference evidence="4" key="1">
    <citation type="submission" date="2017-09" db="EMBL/GenBank/DDBJ databases">
        <title>Depth-based differentiation of microbial function through sediment-hosted aquifers and enrichment of novel symbionts in the deep terrestrial subsurface.</title>
        <authorList>
            <person name="Probst A.J."/>
            <person name="Ladd B."/>
            <person name="Jarett J.K."/>
            <person name="Geller-Mcgrath D.E."/>
            <person name="Sieber C.M.K."/>
            <person name="Emerson J.B."/>
            <person name="Anantharaman K."/>
            <person name="Thomas B.C."/>
            <person name="Malmstrom R."/>
            <person name="Stieglmeier M."/>
            <person name="Klingl A."/>
            <person name="Woyke T."/>
            <person name="Ryan C.M."/>
            <person name="Banfield J.F."/>
        </authorList>
    </citation>
    <scope>NUCLEOTIDE SEQUENCE [LARGE SCALE GENOMIC DNA]</scope>
</reference>
<organism evidence="3 4">
    <name type="scientific">Candidatus Desantisbacteria bacterium CG_4_10_14_0_8_um_filter_48_22</name>
    <dbReference type="NCBI Taxonomy" id="1974543"/>
    <lineage>
        <taxon>Bacteria</taxon>
        <taxon>Candidatus Desantisiibacteriota</taxon>
    </lineage>
</organism>
<evidence type="ECO:0000256" key="1">
    <source>
        <dbReference type="SAM" id="Phobius"/>
    </source>
</evidence>
<comment type="caution">
    <text evidence="3">The sequence shown here is derived from an EMBL/GenBank/DDBJ whole genome shotgun (WGS) entry which is preliminary data.</text>
</comment>
<evidence type="ECO:0000313" key="4">
    <source>
        <dbReference type="Proteomes" id="UP000229307"/>
    </source>
</evidence>
<feature type="transmembrane region" description="Helical" evidence="1">
    <location>
        <begin position="15"/>
        <end position="33"/>
    </location>
</feature>
<proteinExistence type="predicted"/>
<accession>A0A2M7S4T0</accession>
<dbReference type="EMBL" id="PFMR01000366">
    <property type="protein sequence ID" value="PIZ14253.1"/>
    <property type="molecule type" value="Genomic_DNA"/>
</dbReference>
<sequence>MTQVEVMNLRKTHNFIYYFTGLFFLFLSKLKNLMQGYRSPRPFGILDFKKAIEYDFRVVDGWLHFLKEYSGDDSLKGKTILELGPGADLGVGIITLMKGAEKYNAIDVNDLVKFVPDEFYRELFGYIDKINGIKPDIDFLRTQLELACGGKTGKLNYLCRSDFDISVFSGEQIDLVLSQAAFEHFDDIEKTIMQLSAVAKPGTMLIAEIDLKTHSRWIRDADPLNIYRYPDFIYNIFKFRSSPNRVRQFEYEKILKKFKWVNIKIFPIIVLDNKYLLAVRDFLSKRFRGGDSRMEELTVVLCATKE</sequence>
<keyword evidence="1" id="KW-0812">Transmembrane</keyword>
<gene>
    <name evidence="3" type="ORF">COY52_13090</name>
</gene>
<keyword evidence="1" id="KW-1133">Transmembrane helix</keyword>
<dbReference type="Pfam" id="PF08241">
    <property type="entry name" value="Methyltransf_11"/>
    <property type="match status" value="1"/>
</dbReference>
<dbReference type="GO" id="GO:0008757">
    <property type="term" value="F:S-adenosylmethionine-dependent methyltransferase activity"/>
    <property type="evidence" value="ECO:0007669"/>
    <property type="project" value="InterPro"/>
</dbReference>
<dbReference type="InterPro" id="IPR029063">
    <property type="entry name" value="SAM-dependent_MTases_sf"/>
</dbReference>
<evidence type="ECO:0000313" key="3">
    <source>
        <dbReference type="EMBL" id="PIZ14253.1"/>
    </source>
</evidence>
<keyword evidence="1" id="KW-0472">Membrane</keyword>